<comment type="caution">
    <text evidence="6">The sequence shown here is derived from an EMBL/GenBank/DDBJ whole genome shotgun (WGS) entry which is preliminary data.</text>
</comment>
<dbReference type="Pfam" id="PF01171">
    <property type="entry name" value="ATP_bind_3"/>
    <property type="match status" value="1"/>
</dbReference>
<organism evidence="6">
    <name type="scientific">marine sediment metagenome</name>
    <dbReference type="NCBI Taxonomy" id="412755"/>
    <lineage>
        <taxon>unclassified sequences</taxon>
        <taxon>metagenomes</taxon>
        <taxon>ecological metagenomes</taxon>
    </lineage>
</organism>
<dbReference type="Gene3D" id="3.30.465.60">
    <property type="match status" value="1"/>
</dbReference>
<dbReference type="AlphaFoldDB" id="X1J1T6"/>
<evidence type="ECO:0000313" key="6">
    <source>
        <dbReference type="EMBL" id="GAH63743.1"/>
    </source>
</evidence>
<dbReference type="GO" id="GO:0016879">
    <property type="term" value="F:ligase activity, forming carbon-nitrogen bonds"/>
    <property type="evidence" value="ECO:0007669"/>
    <property type="project" value="InterPro"/>
</dbReference>
<dbReference type="PANTHER" id="PTHR43033">
    <property type="entry name" value="TRNA(ILE)-LYSIDINE SYNTHASE-RELATED"/>
    <property type="match status" value="1"/>
</dbReference>
<dbReference type="PANTHER" id="PTHR43033:SF1">
    <property type="entry name" value="TRNA(ILE)-LYSIDINE SYNTHASE-RELATED"/>
    <property type="match status" value="1"/>
</dbReference>
<evidence type="ECO:0000256" key="4">
    <source>
        <dbReference type="ARBA" id="ARBA00022840"/>
    </source>
</evidence>
<feature type="non-terminal residue" evidence="6">
    <location>
        <position position="1"/>
    </location>
</feature>
<dbReference type="InterPro" id="IPR011063">
    <property type="entry name" value="TilS/TtcA_N"/>
</dbReference>
<reference evidence="6" key="1">
    <citation type="journal article" date="2014" name="Front. Microbiol.">
        <title>High frequency of phylogenetically diverse reductive dehalogenase-homologous genes in deep subseafloor sedimentary metagenomes.</title>
        <authorList>
            <person name="Kawai M."/>
            <person name="Futagami T."/>
            <person name="Toyoda A."/>
            <person name="Takaki Y."/>
            <person name="Nishi S."/>
            <person name="Hori S."/>
            <person name="Arai W."/>
            <person name="Tsubouchi T."/>
            <person name="Morono Y."/>
            <person name="Uchiyama I."/>
            <person name="Ito T."/>
            <person name="Fujiyama A."/>
            <person name="Inagaki F."/>
            <person name="Takami H."/>
        </authorList>
    </citation>
    <scope>NUCLEOTIDE SEQUENCE</scope>
    <source>
        <strain evidence="6">Expedition CK06-06</strain>
    </source>
</reference>
<dbReference type="SUPFAM" id="SSF52402">
    <property type="entry name" value="Adenine nucleotide alpha hydrolases-like"/>
    <property type="match status" value="1"/>
</dbReference>
<feature type="domain" description="tRNA(Ile)-lysidine/2-thiocytidine synthase N-terminal" evidence="5">
    <location>
        <begin position="1"/>
        <end position="39"/>
    </location>
</feature>
<dbReference type="SUPFAM" id="SSF82829">
    <property type="entry name" value="MesJ substrate recognition domain-like"/>
    <property type="match status" value="1"/>
</dbReference>
<dbReference type="InterPro" id="IPR012094">
    <property type="entry name" value="tRNA_Ile_lys_synt"/>
</dbReference>
<evidence type="ECO:0000256" key="2">
    <source>
        <dbReference type="ARBA" id="ARBA00022694"/>
    </source>
</evidence>
<evidence type="ECO:0000256" key="1">
    <source>
        <dbReference type="ARBA" id="ARBA00022598"/>
    </source>
</evidence>
<sequence length="262" mass="30658">RPLIEIFHKEVEEYCEINNLKFCVDSSNNDTSFLRNRIRLDLLPLLSQEYNLQISKILLQMSKNLREDADFIRKKGEKEFGKVLRKERENKNQRWLVLDREKLFRLHPALQKRVLREGIRRIKGNLKEIGSDHLDSVLDLDGKRGTKQLSLPGNLVIQKQYEDFLIKRGESKNIPFARYLVIPGKTDLSQLSLTLETRLISVKPHSFLASSFMDLKEKVVLNEVSGFPEEEVFFDFDKLKPPLFLRNRKKGDRFCPLGMKGS</sequence>
<feature type="non-terminal residue" evidence="6">
    <location>
        <position position="262"/>
    </location>
</feature>
<keyword evidence="3" id="KW-0547">Nucleotide-binding</keyword>
<gene>
    <name evidence="6" type="ORF">S03H2_50227</name>
</gene>
<protein>
    <recommendedName>
        <fullName evidence="5">tRNA(Ile)-lysidine/2-thiocytidine synthase N-terminal domain-containing protein</fullName>
    </recommendedName>
</protein>
<keyword evidence="2" id="KW-0819">tRNA processing</keyword>
<dbReference type="Gene3D" id="3.40.50.620">
    <property type="entry name" value="HUPs"/>
    <property type="match status" value="1"/>
</dbReference>
<evidence type="ECO:0000259" key="5">
    <source>
        <dbReference type="Pfam" id="PF01171"/>
    </source>
</evidence>
<dbReference type="GO" id="GO:0008033">
    <property type="term" value="P:tRNA processing"/>
    <property type="evidence" value="ECO:0007669"/>
    <property type="project" value="UniProtKB-KW"/>
</dbReference>
<dbReference type="GO" id="GO:0005737">
    <property type="term" value="C:cytoplasm"/>
    <property type="evidence" value="ECO:0007669"/>
    <property type="project" value="InterPro"/>
</dbReference>
<evidence type="ECO:0000256" key="3">
    <source>
        <dbReference type="ARBA" id="ARBA00022741"/>
    </source>
</evidence>
<name>X1J1T6_9ZZZZ</name>
<accession>X1J1T6</accession>
<dbReference type="InterPro" id="IPR014729">
    <property type="entry name" value="Rossmann-like_a/b/a_fold"/>
</dbReference>
<proteinExistence type="predicted"/>
<dbReference type="EMBL" id="BARU01031788">
    <property type="protein sequence ID" value="GAH63743.1"/>
    <property type="molecule type" value="Genomic_DNA"/>
</dbReference>
<keyword evidence="4" id="KW-0067">ATP-binding</keyword>
<dbReference type="GO" id="GO:0005524">
    <property type="term" value="F:ATP binding"/>
    <property type="evidence" value="ECO:0007669"/>
    <property type="project" value="UniProtKB-KW"/>
</dbReference>
<keyword evidence="1" id="KW-0436">Ligase</keyword>